<dbReference type="SUPFAM" id="SSF48452">
    <property type="entry name" value="TPR-like"/>
    <property type="match status" value="2"/>
</dbReference>
<evidence type="ECO:0000256" key="1">
    <source>
        <dbReference type="ARBA" id="ARBA00022737"/>
    </source>
</evidence>
<keyword evidence="6" id="KW-1185">Reference proteome</keyword>
<proteinExistence type="predicted"/>
<dbReference type="PANTHER" id="PTHR22767">
    <property type="entry name" value="N-TERMINAL ACETYLTRANSFERASE-RELATED"/>
    <property type="match status" value="1"/>
</dbReference>
<keyword evidence="1" id="KW-0677">Repeat</keyword>
<evidence type="ECO:0000313" key="6">
    <source>
        <dbReference type="Proteomes" id="UP000002605"/>
    </source>
</evidence>
<feature type="region of interest" description="Disordered" evidence="3">
    <location>
        <begin position="611"/>
        <end position="641"/>
    </location>
</feature>
<sequence>MVTKKASPIFASKEDSNFREALSLYDAKQYKKALKLVDANLKKHSNHAESLALKGCIIFQTNGNKDDAKSYIERAAAKNPSNYLVDHLIGLYYRANENYAEAAKWLSAAVENGSTNKAILRDLSFMQIHIRDYKNLRDSRQQYLEHAPGYRANWTGVAVAHHLNKDYASAVGTLAKIEDIIKDHLTESDMYEQSECVLYKNQLIGESGDFVKALDALQKDDESIKDRLSFLEYKAKYLLLLGEKKEASLVYRELLKRNPDNVSYYNLLETALGTTTQPPEIRYKLYQKLNKFYPRSDPPKFLPLTFLPSDSSLFEKAARDYIIPQLLRGVPATFVNVKPLYKNPTKLKVIESIVQDFYEHDVPKVSNPTIKVWTCYYFAQHYLYQNDLTAASKYIDIAIEHSPTLVELYIIKARIIKHQGDFVKASDVMNEGRLLDLQDRFINSKTTKYLLRANKVNEAIDCISLFTKLDENAVNGCKDLHTMQANWVLVESAEAYSRIFHDYQAQLNQLQKIVDNDKDKNDESLNALVENTEIYRGLALKRFHAVLKNFDIFYNDQFDFHSYCLRRGTPRDYIDTLKWEDKIHTTPIFTRALKGLSELYFEIYEDQQKAKANENENGDGNDAVVVKKNSKKQKKAKSQLNKKRAELVSKVESEKDDADPFGIKLYHDLIEKDILESLFELFKPLSEEGKNLRLTWEVLFRIYLLQGKYVLALQAIKSLNKILTRGDVDKKLKQIGEMVLELSATATNDSNANVAIVKVVEKGLNTAFPDFEKLSNDEFIKLYNQ</sequence>
<dbReference type="VEuPathDB" id="FungiDB:CD36_51730"/>
<dbReference type="AlphaFoldDB" id="B9WHB4"/>
<organism evidence="5 6">
    <name type="scientific">Candida dubliniensis (strain CD36 / ATCC MYA-646 / CBS 7987 / NCPF 3949 / NRRL Y-17841)</name>
    <name type="common">Yeast</name>
    <dbReference type="NCBI Taxonomy" id="573826"/>
    <lineage>
        <taxon>Eukaryota</taxon>
        <taxon>Fungi</taxon>
        <taxon>Dikarya</taxon>
        <taxon>Ascomycota</taxon>
        <taxon>Saccharomycotina</taxon>
        <taxon>Pichiomycetes</taxon>
        <taxon>Debaryomycetaceae</taxon>
        <taxon>Candida/Lodderomyces clade</taxon>
        <taxon>Candida</taxon>
    </lineage>
</organism>
<accession>B9WHB4</accession>
<dbReference type="InterPro" id="IPR011990">
    <property type="entry name" value="TPR-like_helical_dom_sf"/>
</dbReference>
<dbReference type="GO" id="GO:0016740">
    <property type="term" value="F:transferase activity"/>
    <property type="evidence" value="ECO:0007669"/>
    <property type="project" value="UniProtKB-KW"/>
</dbReference>
<dbReference type="Gene3D" id="1.25.40.1010">
    <property type="match status" value="1"/>
</dbReference>
<dbReference type="HOGENOM" id="CLU_006686_1_1_1"/>
<feature type="compositionally biased region" description="Basic residues" evidence="3">
    <location>
        <begin position="628"/>
        <end position="641"/>
    </location>
</feature>
<dbReference type="Proteomes" id="UP000002605">
    <property type="component" value="Chromosome 5"/>
</dbReference>
<evidence type="ECO:0000256" key="2">
    <source>
        <dbReference type="ARBA" id="ARBA00022803"/>
    </source>
</evidence>
<dbReference type="EMBL" id="FM992692">
    <property type="protein sequence ID" value="CAX41556.1"/>
    <property type="molecule type" value="Genomic_DNA"/>
</dbReference>
<reference evidence="5 6" key="1">
    <citation type="journal article" date="2009" name="Genome Res.">
        <title>Comparative genomics of the fungal pathogens Candida dubliniensis and Candida albicans.</title>
        <authorList>
            <person name="Jackson A.P."/>
            <person name="Gamble J.A."/>
            <person name="Yeomans T."/>
            <person name="Moran G.P."/>
            <person name="Saunders D."/>
            <person name="Harris D."/>
            <person name="Aslett M."/>
            <person name="Barrell J.F."/>
            <person name="Butler G."/>
            <person name="Citiulo F."/>
            <person name="Coleman D.C."/>
            <person name="de Groot P.W.J."/>
            <person name="Goodwin T.J."/>
            <person name="Quail M.A."/>
            <person name="McQuillan J."/>
            <person name="Munro C.A."/>
            <person name="Pain A."/>
            <person name="Poulter R.T."/>
            <person name="Rajandream M.A."/>
            <person name="Renauld H."/>
            <person name="Spiering M.J."/>
            <person name="Tivey A."/>
            <person name="Gow N.A.R."/>
            <person name="Barrell B."/>
            <person name="Sullivan D.J."/>
            <person name="Berriman M."/>
        </authorList>
    </citation>
    <scope>NUCLEOTIDE SEQUENCE [LARGE SCALE GENOMIC DNA]</scope>
    <source>
        <strain evidence="6">CD36 / ATCC MYA-646 / CBS 7987 / NCPF 3949 / NRRL Y-17841</strain>
    </source>
</reference>
<dbReference type="FunFam" id="1.25.40.1040:FF:000003">
    <property type="entry name" value="N-terminal acetyltransferase A, auxiliary subunit"/>
    <property type="match status" value="1"/>
</dbReference>
<evidence type="ECO:0000313" key="5">
    <source>
        <dbReference type="EMBL" id="CAX41556.1"/>
    </source>
</evidence>
<dbReference type="GeneID" id="8048163"/>
<dbReference type="RefSeq" id="XP_002420477.1">
    <property type="nucleotide sequence ID" value="XM_002420432.1"/>
</dbReference>
<dbReference type="OrthoDB" id="10263032at2759"/>
<keyword evidence="2" id="KW-0802">TPR repeat</keyword>
<dbReference type="CGD" id="CAL0000167640">
    <property type="gene designation" value="Cd36_51730"/>
</dbReference>
<evidence type="ECO:0000256" key="3">
    <source>
        <dbReference type="SAM" id="MobiDB-lite"/>
    </source>
</evidence>
<dbReference type="Pfam" id="PF13432">
    <property type="entry name" value="TPR_16"/>
    <property type="match status" value="1"/>
</dbReference>
<dbReference type="GO" id="GO:0031415">
    <property type="term" value="C:NatA complex"/>
    <property type="evidence" value="ECO:0007669"/>
    <property type="project" value="TreeGrafter"/>
</dbReference>
<dbReference type="Pfam" id="PF12569">
    <property type="entry name" value="NatA_aux_su"/>
    <property type="match status" value="2"/>
</dbReference>
<dbReference type="eggNOG" id="KOG1156">
    <property type="taxonomic scope" value="Eukaryota"/>
</dbReference>
<dbReference type="SMART" id="SM00028">
    <property type="entry name" value="TPR"/>
    <property type="match status" value="5"/>
</dbReference>
<dbReference type="PANTHER" id="PTHR22767:SF2">
    <property type="entry name" value="N(ALPHA)-ACETYLTRANSFERASE 15_16, ISOFORM A"/>
    <property type="match status" value="1"/>
</dbReference>
<protein>
    <submittedName>
        <fullName evidence="5">N-terminal acetyltransferase complex subunit, putative</fullName>
    </submittedName>
</protein>
<dbReference type="Gene3D" id="1.25.40.1040">
    <property type="match status" value="1"/>
</dbReference>
<dbReference type="KEGG" id="cdu:CD36_51730"/>
<dbReference type="InterPro" id="IPR019734">
    <property type="entry name" value="TPR_rpt"/>
</dbReference>
<dbReference type="PIRSF" id="PIRSF000422">
    <property type="entry name" value="N-terminal-AcTrfase-A_aux_su"/>
    <property type="match status" value="1"/>
</dbReference>
<name>B9WHB4_CANDC</name>
<gene>
    <name evidence="4" type="ordered locus">Cd36_51730</name>
    <name evidence="5" type="ORF">CD36_51730</name>
</gene>
<dbReference type="InterPro" id="IPR021183">
    <property type="entry name" value="NatA_aux_su"/>
</dbReference>
<evidence type="ECO:0000313" key="4">
    <source>
        <dbReference type="CGD" id="CAL0000167640"/>
    </source>
</evidence>